<dbReference type="AlphaFoldDB" id="A0A918VTM0"/>
<name>A0A918VTM0_9FLAO</name>
<protein>
    <recommendedName>
        <fullName evidence="3">Outer membrane protein beta-barrel domain-containing protein</fullName>
    </recommendedName>
</protein>
<evidence type="ECO:0000313" key="1">
    <source>
        <dbReference type="EMBL" id="GHA22952.1"/>
    </source>
</evidence>
<evidence type="ECO:0008006" key="3">
    <source>
        <dbReference type="Google" id="ProtNLM"/>
    </source>
</evidence>
<organism evidence="1 2">
    <name type="scientific">Salinimicrobium marinum</name>
    <dbReference type="NCBI Taxonomy" id="680283"/>
    <lineage>
        <taxon>Bacteria</taxon>
        <taxon>Pseudomonadati</taxon>
        <taxon>Bacteroidota</taxon>
        <taxon>Flavobacteriia</taxon>
        <taxon>Flavobacteriales</taxon>
        <taxon>Flavobacteriaceae</taxon>
        <taxon>Salinimicrobium</taxon>
    </lineage>
</organism>
<proteinExistence type="predicted"/>
<dbReference type="SUPFAM" id="SSF56925">
    <property type="entry name" value="OMPA-like"/>
    <property type="match status" value="1"/>
</dbReference>
<keyword evidence="2" id="KW-1185">Reference proteome</keyword>
<accession>A0A918VTM0</accession>
<reference evidence="1" key="1">
    <citation type="journal article" date="2014" name="Int. J. Syst. Evol. Microbiol.">
        <title>Complete genome sequence of Corynebacterium casei LMG S-19264T (=DSM 44701T), isolated from a smear-ripened cheese.</title>
        <authorList>
            <consortium name="US DOE Joint Genome Institute (JGI-PGF)"/>
            <person name="Walter F."/>
            <person name="Albersmeier A."/>
            <person name="Kalinowski J."/>
            <person name="Ruckert C."/>
        </authorList>
    </citation>
    <scope>NUCLEOTIDE SEQUENCE</scope>
    <source>
        <strain evidence="1">KCTC 12719</strain>
    </source>
</reference>
<dbReference type="Proteomes" id="UP000610456">
    <property type="component" value="Unassembled WGS sequence"/>
</dbReference>
<dbReference type="RefSeq" id="WP_189602571.1">
    <property type="nucleotide sequence ID" value="NZ_BMXB01000001.1"/>
</dbReference>
<comment type="caution">
    <text evidence="1">The sequence shown here is derived from an EMBL/GenBank/DDBJ whole genome shotgun (WGS) entry which is preliminary data.</text>
</comment>
<dbReference type="InterPro" id="IPR011250">
    <property type="entry name" value="OMP/PagP_B-barrel"/>
</dbReference>
<evidence type="ECO:0000313" key="2">
    <source>
        <dbReference type="Proteomes" id="UP000610456"/>
    </source>
</evidence>
<gene>
    <name evidence="1" type="ORF">GCM10007103_00010</name>
</gene>
<sequence length="115" mass="13243">MSGYTIYIPNERSSYNNDGELVSKSASEWIFEKDVVGLIGGAGIKKFLSNNFSVTANLRYEFDLTNADAYPLLRKDLNDEPNWEAKKTHHYRIGLEFGIQYHFDKKQKVYVEGIL</sequence>
<reference evidence="1" key="2">
    <citation type="submission" date="2020-09" db="EMBL/GenBank/DDBJ databases">
        <authorList>
            <person name="Sun Q."/>
            <person name="Kim S."/>
        </authorList>
    </citation>
    <scope>NUCLEOTIDE SEQUENCE</scope>
    <source>
        <strain evidence="1">KCTC 12719</strain>
    </source>
</reference>
<dbReference type="EMBL" id="BMXB01000001">
    <property type="protein sequence ID" value="GHA22952.1"/>
    <property type="molecule type" value="Genomic_DNA"/>
</dbReference>